<dbReference type="SMART" id="SM00327">
    <property type="entry name" value="VWA"/>
    <property type="match status" value="1"/>
</dbReference>
<reference evidence="2 3" key="1">
    <citation type="submission" date="2015-04" db="EMBL/GenBank/DDBJ databases">
        <title>Draft Genome Sequence of the Novel Agar-Digesting Marine Bacterium Q1.</title>
        <authorList>
            <person name="Li Y."/>
            <person name="Li D."/>
            <person name="Chen G."/>
            <person name="Du Z."/>
        </authorList>
    </citation>
    <scope>NUCLEOTIDE SEQUENCE [LARGE SCALE GENOMIC DNA]</scope>
    <source>
        <strain evidence="2 3">Q1</strain>
    </source>
</reference>
<dbReference type="OrthoDB" id="8481600at2"/>
<dbReference type="AlphaFoldDB" id="A0A0J8JHN0"/>
<dbReference type="EMBL" id="LAZL01000036">
    <property type="protein sequence ID" value="KMT63951.1"/>
    <property type="molecule type" value="Genomic_DNA"/>
</dbReference>
<dbReference type="Proteomes" id="UP000037600">
    <property type="component" value="Unassembled WGS sequence"/>
</dbReference>
<accession>A0A0J8JHN0</accession>
<dbReference type="Pfam" id="PF20579">
    <property type="entry name" value="LapA"/>
    <property type="match status" value="2"/>
</dbReference>
<dbReference type="CDD" id="cd00198">
    <property type="entry name" value="vWFA"/>
    <property type="match status" value="1"/>
</dbReference>
<evidence type="ECO:0000259" key="1">
    <source>
        <dbReference type="PROSITE" id="PS50234"/>
    </source>
</evidence>
<dbReference type="RefSeq" id="WP_149865548.1">
    <property type="nucleotide sequence ID" value="NZ_KQ130507.1"/>
</dbReference>
<proteinExistence type="predicted"/>
<dbReference type="SUPFAM" id="SSF51120">
    <property type="entry name" value="beta-Roll"/>
    <property type="match status" value="1"/>
</dbReference>
<name>A0A0J8JHN0_9ALTE</name>
<dbReference type="InterPro" id="IPR002035">
    <property type="entry name" value="VWF_A"/>
</dbReference>
<dbReference type="STRING" id="1513271.XM47_17145"/>
<dbReference type="InterPro" id="IPR010221">
    <property type="entry name" value="VCBS_dom"/>
</dbReference>
<evidence type="ECO:0000313" key="2">
    <source>
        <dbReference type="EMBL" id="KMT63951.1"/>
    </source>
</evidence>
<comment type="caution">
    <text evidence="2">The sequence shown here is derived from an EMBL/GenBank/DDBJ whole genome shotgun (WGS) entry which is preliminary data.</text>
</comment>
<dbReference type="PROSITE" id="PS50234">
    <property type="entry name" value="VWFA"/>
    <property type="match status" value="1"/>
</dbReference>
<feature type="non-terminal residue" evidence="2">
    <location>
        <position position="1"/>
    </location>
</feature>
<evidence type="ECO:0000313" key="3">
    <source>
        <dbReference type="Proteomes" id="UP000037600"/>
    </source>
</evidence>
<dbReference type="NCBIfam" id="TIGR01965">
    <property type="entry name" value="VCBS_repeat"/>
    <property type="match status" value="1"/>
</dbReference>
<dbReference type="PATRIC" id="fig|1513271.3.peg.3518"/>
<dbReference type="InterPro" id="IPR036465">
    <property type="entry name" value="vWFA_dom_sf"/>
</dbReference>
<dbReference type="SUPFAM" id="SSF53300">
    <property type="entry name" value="vWA-like"/>
    <property type="match status" value="1"/>
</dbReference>
<protein>
    <recommendedName>
        <fullName evidence="1">VWFA domain-containing protein</fullName>
    </recommendedName>
</protein>
<dbReference type="InterPro" id="IPR046779">
    <property type="entry name" value="LapA_adhesin_dom"/>
</dbReference>
<feature type="domain" description="VWFA" evidence="1">
    <location>
        <begin position="394"/>
        <end position="582"/>
    </location>
</feature>
<organism evidence="2 3">
    <name type="scientific">Catenovulum maritimum</name>
    <dbReference type="NCBI Taxonomy" id="1513271"/>
    <lineage>
        <taxon>Bacteria</taxon>
        <taxon>Pseudomonadati</taxon>
        <taxon>Pseudomonadota</taxon>
        <taxon>Gammaproteobacteria</taxon>
        <taxon>Alteromonadales</taxon>
        <taxon>Alteromonadaceae</taxon>
        <taxon>Catenovulum</taxon>
    </lineage>
</organism>
<dbReference type="InterPro" id="IPR011049">
    <property type="entry name" value="Serralysin-like_metalloprot_C"/>
</dbReference>
<dbReference type="Pfam" id="PF13519">
    <property type="entry name" value="VWA_2"/>
    <property type="match status" value="1"/>
</dbReference>
<dbReference type="NCBIfam" id="TIGR03661">
    <property type="entry name" value="T1SS_VCA0849"/>
    <property type="match status" value="1"/>
</dbReference>
<dbReference type="Gene3D" id="3.40.50.410">
    <property type="entry name" value="von Willebrand factor, type A domain"/>
    <property type="match status" value="1"/>
</dbReference>
<keyword evidence="3" id="KW-1185">Reference proteome</keyword>
<dbReference type="InterPro" id="IPR019960">
    <property type="entry name" value="T1SS_VCA0849"/>
</dbReference>
<sequence length="1109" mass="117754">ADLDGVSEISARINDVSGGNYENLIIDETPAVTEIAQAVTLLAATDSLTEAGGTIVYTAELSAVPESDVTITLSNGETITILAGETSASVNVEFANSDDVYLDESTISANITDATGGGFVSLGFNDAPAVTRITDTVDTTDLRLSATDSLTEAGGTITYTATLTNAADTDVTITLANEQTITIAAGQTQGSIEFNVAADEDAIVDAGSITNSIASATGGNFENLVVEQTTVSTSILPIALPTIVIADNNGVEIGDITVEESGLLTDENTTEIETGSVTFNAEAGIENIVIAGTSVSIDDLLSLSETPIQAIQTENGSLQITGYDSGVLSYEFTLESPVQHELESDQYTEEVDIKLTDSFGREVTDRLLINIEDDQPELTIIQPEILEFDSQPYNIVIVLDVSGSMDNSFGTDSRLEAAIYGVEQMLSEYSALGDIQVKVVSFSDNASENTWGTSDSAINILNSLSASGATDFDDPLTAIVDGYNPPLDAPTKLYFISDGNPSGNDEGQSNQAAINAYQQTWANFVEENSIDVQVVGVTNNPSYQYLNMIGAPTEEIKDVDGNYLPAENVVSVNAAIDLVKALVSSVEVSSSGNINTNIGVLDFGADGPGKITSVEFDGNVYRYDDENVIDDEITIYSSAGSEILFNFTTGEYEYKISIDAQSNANESSGIWFKDSVDDYSEQWRLAENFSINIEDSDGDLATGALNLVTKFPATSFDIAPIAKDDFASINEVDGLFSKDIDANTVTGNVLDNDSLSNLIVAPVISAGFGEQVSSSNVGQEIKGEYGSLFLQSDGSYTYILNNSLQAVNSLDYTQTLNEIFSYVIENENGTTSTAKLELTINGTTDSQPEVNRNVFYGFDGDDNISVMRAFSYFSVLQAGAYEDLGDLDGINGYHTYSEEELTAAGYKYFLGLDKTQSTGLAEYDISTGGIFIGGLGADKITGGLGDDVIIGGANSHGSSGLVAGSFNGDYLKGGAGSDTFLWMAGDDVDLGFANSDYTPDVATDYIGDFEKTERDQAGDITKEGDIIDLADLLEDESIDDLDRYLNFEVVDGDTVISVSKDGDFHENNGDKGKADIKIVVENTDLTVDTTGSDADVIRKLLEDNQLHTD</sequence>
<gene>
    <name evidence="2" type="ORF">XM47_17145</name>
</gene>